<dbReference type="InterPro" id="IPR013578">
    <property type="entry name" value="Peptidase_M16C_assoc"/>
</dbReference>
<dbReference type="GO" id="GO:0005759">
    <property type="term" value="C:mitochondrial matrix"/>
    <property type="evidence" value="ECO:0007669"/>
    <property type="project" value="UniProtKB-SubCell"/>
</dbReference>
<protein>
    <recommendedName>
        <fullName evidence="6">Presequence protease, mitochondrial</fullName>
    </recommendedName>
    <alternativeName>
        <fullName evidence="14">Pitrilysin metalloproteinase</fullName>
    </alternativeName>
</protein>
<dbReference type="FunFam" id="3.30.830.10:FF:000009">
    <property type="entry name" value="Presequence protease, mitochondrial"/>
    <property type="match status" value="1"/>
</dbReference>
<gene>
    <name evidence="17" type="ORF">BT63DRAFT_433072</name>
</gene>
<evidence type="ECO:0000256" key="14">
    <source>
        <dbReference type="ARBA" id="ARBA00034552"/>
    </source>
</evidence>
<keyword evidence="9" id="KW-0378">Hydrolase</keyword>
<name>A0A6A6UF27_9PEZI</name>
<dbReference type="InterPro" id="IPR007863">
    <property type="entry name" value="Peptidase_M16_C"/>
</dbReference>
<evidence type="ECO:0000256" key="11">
    <source>
        <dbReference type="ARBA" id="ARBA00022946"/>
    </source>
</evidence>
<dbReference type="Pfam" id="PF05193">
    <property type="entry name" value="Peptidase_M16_C"/>
    <property type="match status" value="1"/>
</dbReference>
<comment type="subunit">
    <text evidence="5">Monomer and homodimer; homodimerization is induced by binding of the substrate.</text>
</comment>
<evidence type="ECO:0000256" key="6">
    <source>
        <dbReference type="ARBA" id="ARBA00020167"/>
    </source>
</evidence>
<proteinExistence type="inferred from homology"/>
<evidence type="ECO:0000256" key="15">
    <source>
        <dbReference type="ARBA" id="ARBA00045897"/>
    </source>
</evidence>
<dbReference type="AlphaFoldDB" id="A0A6A6UF27"/>
<accession>A0A6A6UF27</accession>
<evidence type="ECO:0000256" key="13">
    <source>
        <dbReference type="ARBA" id="ARBA00023128"/>
    </source>
</evidence>
<keyword evidence="18" id="KW-1185">Reference proteome</keyword>
<dbReference type="PANTHER" id="PTHR43016:SF13">
    <property type="entry name" value="PRESEQUENCE PROTEASE, MITOCHONDRIAL"/>
    <property type="match status" value="1"/>
</dbReference>
<dbReference type="GO" id="GO:0046872">
    <property type="term" value="F:metal ion binding"/>
    <property type="evidence" value="ECO:0007669"/>
    <property type="project" value="UniProtKB-KW"/>
</dbReference>
<dbReference type="GO" id="GO:0016485">
    <property type="term" value="P:protein processing"/>
    <property type="evidence" value="ECO:0007669"/>
    <property type="project" value="TreeGrafter"/>
</dbReference>
<evidence type="ECO:0000256" key="7">
    <source>
        <dbReference type="ARBA" id="ARBA00022670"/>
    </source>
</evidence>
<keyword evidence="8" id="KW-0479">Metal-binding</keyword>
<evidence type="ECO:0000256" key="5">
    <source>
        <dbReference type="ARBA" id="ARBA00011853"/>
    </source>
</evidence>
<evidence type="ECO:0000256" key="9">
    <source>
        <dbReference type="ARBA" id="ARBA00022801"/>
    </source>
</evidence>
<keyword evidence="7 17" id="KW-0645">Protease</keyword>
<evidence type="ECO:0000256" key="12">
    <source>
        <dbReference type="ARBA" id="ARBA00023049"/>
    </source>
</evidence>
<dbReference type="Pfam" id="PF08367">
    <property type="entry name" value="M16C_assoc"/>
    <property type="match status" value="1"/>
</dbReference>
<evidence type="ECO:0000313" key="18">
    <source>
        <dbReference type="Proteomes" id="UP000799302"/>
    </source>
</evidence>
<evidence type="ECO:0000256" key="8">
    <source>
        <dbReference type="ARBA" id="ARBA00022723"/>
    </source>
</evidence>
<evidence type="ECO:0000256" key="2">
    <source>
        <dbReference type="ARBA" id="ARBA00004305"/>
    </source>
</evidence>
<sequence>MCDEGWREFWEKLENWRAVGALMLRVDDAHSEGAALLLCLRAKGSVTAHSRHLCLLGLLYALREALAPSRYSKALLWFSLLTASSEPPCDLFRPLATIARDVPLQQPGDKLYGFTVERIQEYPEVQTQAWQLRHDQTGAEYLHLKRDDSNNVFSIAFKTNPPDATGVPHILEHTTLCGSQKYPVRDPFFKMLPRSLSNLMNAWTHSDFTQYPFATTNEQDFKNLMSVYMDATLHPLLKASDFKQEGWRIGPEHPLGAPKEAGDSANATNPLVFKGVVYNEMKGQMSDASYLFYVRFQEHLIPSLNNSGGDPQNITDLTHEQLTKFHADHYHPSNAKIFTYGDIPLERNLEHISQSLQGFNSSPSDTRLIDPIDLSKGPVEITVDGPVDSLLDINKQHKTSLSWVLGDNTDIVERMAYGMIANLLTSGFGSPMYRSLIESGLATTWAPNNGFGQLGTKTVLTLGGVGVAEENVRRVKEVIYETLAEVSQRGLEKRKIEGLLHQFELGLKHKTASFGESVMSRITADWFNGVDVFETLATQKVIDEFKGLIEKGFLNNNTLSFTMRPSTKFAEEHAAEEKARLAKKIAEVNSKFGGEDKAREFLEAQELDLMKAQAAPQDLSVLPTLRVSDIERKKLVKKVTHSQVDGVPVQWREAPTNGLTYFRAINTFPELPEELRQLVPLFTDCLHRLGTRNRTMEQIEEDINLKVGRVSIDYHSTTSISDVGSWNEGFSFSGFALDRHVPAMFDLLRELVLETNFDGSDAAKQIQELLQMTSSMTLDTISGSGNAYAIKLARSALTPEAHAVEQIAGIHQLKFSHLLSQRQSLESVIKQLKEIQKYCLSSMGKMRVAITCGTESREANEKSLSSFLAWRPEYTSNITERFASHSMGYTRQLHSKVFLEMPSFHVGYVGLAVPAVPYTHPSSPSLAVLSQLLNYKHLHPTIRERGGAYGAGSSAPGVGGTFSMWSYRDPSPSNTLEVFRSAGAWAVQQNFSATDLEEAKISIFKGLDAPESINMEGITEFEIGLDPATQQARRDALFDVTEEQVKAAAREFLLDNIGSAREVVISPARPKRDETGWTTIRNLALFKDQSVDAQPKDEKKSGGFLGAILGAVGAKA</sequence>
<comment type="function">
    <text evidence="15">Degrades mitochondrial transit peptides after their cleavage in the intermembrane space or in the matrix, and presequence peptides; clearance of these peptides is required to keep the presequence processing machinery running. Preferentially cleaves the N-terminal side of paired basic amino acid residues. Also degrades other unstructured peptides. May function as an ATP-dependent peptidase as opposed to a metalloendopeptidase.</text>
</comment>
<evidence type="ECO:0000313" key="17">
    <source>
        <dbReference type="EMBL" id="KAF2669698.1"/>
    </source>
</evidence>
<dbReference type="Pfam" id="PF00675">
    <property type="entry name" value="Peptidase_M16"/>
    <property type="match status" value="1"/>
</dbReference>
<dbReference type="GO" id="GO:0005758">
    <property type="term" value="C:mitochondrial intermembrane space"/>
    <property type="evidence" value="ECO:0007669"/>
    <property type="project" value="UniProtKB-SubCell"/>
</dbReference>
<reference evidence="17" key="1">
    <citation type="journal article" date="2020" name="Stud. Mycol.">
        <title>101 Dothideomycetes genomes: a test case for predicting lifestyles and emergence of pathogens.</title>
        <authorList>
            <person name="Haridas S."/>
            <person name="Albert R."/>
            <person name="Binder M."/>
            <person name="Bloem J."/>
            <person name="Labutti K."/>
            <person name="Salamov A."/>
            <person name="Andreopoulos B."/>
            <person name="Baker S."/>
            <person name="Barry K."/>
            <person name="Bills G."/>
            <person name="Bluhm B."/>
            <person name="Cannon C."/>
            <person name="Castanera R."/>
            <person name="Culley D."/>
            <person name="Daum C."/>
            <person name="Ezra D."/>
            <person name="Gonzalez J."/>
            <person name="Henrissat B."/>
            <person name="Kuo A."/>
            <person name="Liang C."/>
            <person name="Lipzen A."/>
            <person name="Lutzoni F."/>
            <person name="Magnuson J."/>
            <person name="Mondo S."/>
            <person name="Nolan M."/>
            <person name="Ohm R."/>
            <person name="Pangilinan J."/>
            <person name="Park H.-J."/>
            <person name="Ramirez L."/>
            <person name="Alfaro M."/>
            <person name="Sun H."/>
            <person name="Tritt A."/>
            <person name="Yoshinaga Y."/>
            <person name="Zwiers L.-H."/>
            <person name="Turgeon B."/>
            <person name="Goodwin S."/>
            <person name="Spatafora J."/>
            <person name="Crous P."/>
            <person name="Grigoriev I."/>
        </authorList>
    </citation>
    <scope>NUCLEOTIDE SEQUENCE</scope>
    <source>
        <strain evidence="17">CBS 115976</strain>
    </source>
</reference>
<keyword evidence="13" id="KW-0496">Mitochondrion</keyword>
<dbReference type="Gene3D" id="3.30.830.10">
    <property type="entry name" value="Metalloenzyme, LuxS/M16 peptidase-like"/>
    <property type="match status" value="4"/>
</dbReference>
<dbReference type="PANTHER" id="PTHR43016">
    <property type="entry name" value="PRESEQUENCE PROTEASE"/>
    <property type="match status" value="1"/>
</dbReference>
<keyword evidence="11" id="KW-0809">Transit peptide</keyword>
<evidence type="ECO:0000256" key="4">
    <source>
        <dbReference type="ARBA" id="ARBA00007575"/>
    </source>
</evidence>
<dbReference type="SUPFAM" id="SSF63411">
    <property type="entry name" value="LuxS/MPP-like metallohydrolase"/>
    <property type="match status" value="4"/>
</dbReference>
<feature type="domain" description="Peptidase M16C associated" evidence="16">
    <location>
        <begin position="563"/>
        <end position="819"/>
    </location>
</feature>
<dbReference type="EMBL" id="MU004235">
    <property type="protein sequence ID" value="KAF2669698.1"/>
    <property type="molecule type" value="Genomic_DNA"/>
</dbReference>
<dbReference type="InterPro" id="IPR011765">
    <property type="entry name" value="Pept_M16_N"/>
</dbReference>
<evidence type="ECO:0000256" key="3">
    <source>
        <dbReference type="ARBA" id="ARBA00004569"/>
    </source>
</evidence>
<keyword evidence="10" id="KW-0862">Zinc</keyword>
<dbReference type="Pfam" id="PF22516">
    <property type="entry name" value="PreP_C"/>
    <property type="match status" value="1"/>
</dbReference>
<dbReference type="InterPro" id="IPR011249">
    <property type="entry name" value="Metalloenz_LuxS/M16"/>
</dbReference>
<dbReference type="InterPro" id="IPR055130">
    <property type="entry name" value="PreP_C"/>
</dbReference>
<dbReference type="Proteomes" id="UP000799302">
    <property type="component" value="Unassembled WGS sequence"/>
</dbReference>
<evidence type="ECO:0000259" key="16">
    <source>
        <dbReference type="SMART" id="SM01264"/>
    </source>
</evidence>
<comment type="cofactor">
    <cofactor evidence="1">
        <name>Zn(2+)</name>
        <dbReference type="ChEBI" id="CHEBI:29105"/>
    </cofactor>
</comment>
<dbReference type="SMART" id="SM01264">
    <property type="entry name" value="M16C_associated"/>
    <property type="match status" value="1"/>
</dbReference>
<dbReference type="GO" id="GO:0004222">
    <property type="term" value="F:metalloendopeptidase activity"/>
    <property type="evidence" value="ECO:0007669"/>
    <property type="project" value="TreeGrafter"/>
</dbReference>
<keyword evidence="12" id="KW-0482">Metalloprotease</keyword>
<dbReference type="FunFam" id="3.30.830.10:FF:000011">
    <property type="entry name" value="Presequence protease, mitochondrial"/>
    <property type="match status" value="1"/>
</dbReference>
<evidence type="ECO:0000256" key="10">
    <source>
        <dbReference type="ARBA" id="ARBA00022833"/>
    </source>
</evidence>
<organism evidence="17 18">
    <name type="scientific">Microthyrium microscopicum</name>
    <dbReference type="NCBI Taxonomy" id="703497"/>
    <lineage>
        <taxon>Eukaryota</taxon>
        <taxon>Fungi</taxon>
        <taxon>Dikarya</taxon>
        <taxon>Ascomycota</taxon>
        <taxon>Pezizomycotina</taxon>
        <taxon>Dothideomycetes</taxon>
        <taxon>Dothideomycetes incertae sedis</taxon>
        <taxon>Microthyriales</taxon>
        <taxon>Microthyriaceae</taxon>
        <taxon>Microthyrium</taxon>
    </lineage>
</organism>
<comment type="similarity">
    <text evidence="4">Belongs to the peptidase M16 family. PreP subfamily.</text>
</comment>
<evidence type="ECO:0000256" key="1">
    <source>
        <dbReference type="ARBA" id="ARBA00001947"/>
    </source>
</evidence>
<comment type="subcellular location">
    <subcellularLocation>
        <location evidence="3">Mitochondrion intermembrane space</location>
    </subcellularLocation>
    <subcellularLocation>
        <location evidence="2">Mitochondrion matrix</location>
    </subcellularLocation>
</comment>
<dbReference type="OrthoDB" id="10250783at2759"/>
<dbReference type="FunFam" id="3.30.830.10:FF:000013">
    <property type="entry name" value="Mitochondrial presequence protease"/>
    <property type="match status" value="1"/>
</dbReference>